<gene>
    <name evidence="5" type="primary">rplB</name>
    <name evidence="9" type="ORF">A2V69_03420</name>
</gene>
<sequence length="278" mass="30857">MKIFKPLTPSRRTMTKADDSQLTRKVRPSRFLLISKKSKAGRSWGKISVRHQGGGHKKNYRIIDFAMNKLNIPAKVKSIEYDPNRSSFIALIVYKDGEKRYILAPQDLKIGEEIMAGELVSLKSGNRMLLKNIPVGTFVYNIELIPGQGGKLVRSAGNSAQVMAIEGGYAHLTMPSGEVRMISENCLASLGSLSNQEHKFENLGKAGRVRWMGIRPTVRGTAMNPCDHPHGGGEGRAPIGLRKGPKTPWGKQAFGVKTRKKKKYSNKFIIKGRKKHHG</sequence>
<dbReference type="FunFam" id="4.10.950.10:FF:000001">
    <property type="entry name" value="50S ribosomal protein L2"/>
    <property type="match status" value="1"/>
</dbReference>
<dbReference type="STRING" id="1801990.A2V69_03420"/>
<comment type="caution">
    <text evidence="9">The sequence shown here is derived from an EMBL/GenBank/DDBJ whole genome shotgun (WGS) entry which is preliminary data.</text>
</comment>
<dbReference type="Gene3D" id="2.40.50.140">
    <property type="entry name" value="Nucleic acid-binding proteins"/>
    <property type="match status" value="1"/>
</dbReference>
<dbReference type="InterPro" id="IPR002171">
    <property type="entry name" value="Ribosomal_uL2"/>
</dbReference>
<dbReference type="InterPro" id="IPR022671">
    <property type="entry name" value="Ribosomal_uL2_CS"/>
</dbReference>
<dbReference type="FunFam" id="2.30.30.30:FF:000001">
    <property type="entry name" value="50S ribosomal protein L2"/>
    <property type="match status" value="1"/>
</dbReference>
<comment type="subunit">
    <text evidence="5">Part of the 50S ribosomal subunit. Forms a bridge to the 30S subunit in the 70S ribosome.</text>
</comment>
<evidence type="ECO:0000256" key="6">
    <source>
        <dbReference type="SAM" id="MobiDB-lite"/>
    </source>
</evidence>
<dbReference type="GO" id="GO:0016740">
    <property type="term" value="F:transferase activity"/>
    <property type="evidence" value="ECO:0007669"/>
    <property type="project" value="InterPro"/>
</dbReference>
<feature type="region of interest" description="Disordered" evidence="6">
    <location>
        <begin position="221"/>
        <end position="253"/>
    </location>
</feature>
<dbReference type="Pfam" id="PF00181">
    <property type="entry name" value="Ribosomal_L2_N"/>
    <property type="match status" value="1"/>
</dbReference>
<evidence type="ECO:0000256" key="4">
    <source>
        <dbReference type="ARBA" id="ARBA00035242"/>
    </source>
</evidence>
<dbReference type="InterPro" id="IPR008991">
    <property type="entry name" value="Translation_prot_SH3-like_sf"/>
</dbReference>
<dbReference type="InterPro" id="IPR022666">
    <property type="entry name" value="Ribosomal_uL2_RNA-bd_dom"/>
</dbReference>
<evidence type="ECO:0000259" key="8">
    <source>
        <dbReference type="SMART" id="SM01383"/>
    </source>
</evidence>
<dbReference type="PANTHER" id="PTHR13691:SF5">
    <property type="entry name" value="LARGE RIBOSOMAL SUBUNIT PROTEIN UL2M"/>
    <property type="match status" value="1"/>
</dbReference>
<keyword evidence="2 5" id="KW-0689">Ribosomal protein</keyword>
<dbReference type="Gene3D" id="2.30.30.30">
    <property type="match status" value="1"/>
</dbReference>
<dbReference type="GO" id="GO:0019843">
    <property type="term" value="F:rRNA binding"/>
    <property type="evidence" value="ECO:0007669"/>
    <property type="project" value="UniProtKB-UniRule"/>
</dbReference>
<dbReference type="InterPro" id="IPR012340">
    <property type="entry name" value="NA-bd_OB-fold"/>
</dbReference>
<evidence type="ECO:0000256" key="3">
    <source>
        <dbReference type="ARBA" id="ARBA00023274"/>
    </source>
</evidence>
<dbReference type="GO" id="GO:0003735">
    <property type="term" value="F:structural constituent of ribosome"/>
    <property type="evidence" value="ECO:0007669"/>
    <property type="project" value="InterPro"/>
</dbReference>
<dbReference type="PANTHER" id="PTHR13691">
    <property type="entry name" value="RIBOSOMAL PROTEIN L2"/>
    <property type="match status" value="1"/>
</dbReference>
<feature type="domain" description="Large ribosomal subunit protein uL2 RNA-binding" evidence="8">
    <location>
        <begin position="41"/>
        <end position="116"/>
    </location>
</feature>
<proteinExistence type="inferred from homology"/>
<dbReference type="InterPro" id="IPR014722">
    <property type="entry name" value="Rib_uL2_dom2"/>
</dbReference>
<organism evidence="9 10">
    <name type="scientific">Candidatus Portnoybacteria bacterium RBG_13_40_8</name>
    <dbReference type="NCBI Taxonomy" id="1801990"/>
    <lineage>
        <taxon>Bacteria</taxon>
        <taxon>Candidatus Portnoyibacteriota</taxon>
    </lineage>
</organism>
<name>A0A1G2F4K0_9BACT</name>
<comment type="similarity">
    <text evidence="1 5">Belongs to the universal ribosomal protein uL2 family.</text>
</comment>
<dbReference type="HAMAP" id="MF_01320_B">
    <property type="entry name" value="Ribosomal_uL2_B"/>
    <property type="match status" value="1"/>
</dbReference>
<keyword evidence="5" id="KW-0694">RNA-binding</keyword>
<dbReference type="InterPro" id="IPR014726">
    <property type="entry name" value="Ribosomal_uL2_dom3"/>
</dbReference>
<dbReference type="Proteomes" id="UP000177810">
    <property type="component" value="Unassembled WGS sequence"/>
</dbReference>
<dbReference type="Pfam" id="PF03947">
    <property type="entry name" value="Ribosomal_L2_C"/>
    <property type="match status" value="1"/>
</dbReference>
<evidence type="ECO:0000256" key="1">
    <source>
        <dbReference type="ARBA" id="ARBA00005636"/>
    </source>
</evidence>
<dbReference type="SMART" id="SM01383">
    <property type="entry name" value="Ribosomal_L2"/>
    <property type="match status" value="1"/>
</dbReference>
<evidence type="ECO:0000259" key="7">
    <source>
        <dbReference type="SMART" id="SM01382"/>
    </source>
</evidence>
<evidence type="ECO:0000256" key="2">
    <source>
        <dbReference type="ARBA" id="ARBA00022980"/>
    </source>
</evidence>
<dbReference type="NCBIfam" id="TIGR01171">
    <property type="entry name" value="rplB_bact"/>
    <property type="match status" value="1"/>
</dbReference>
<dbReference type="GO" id="GO:0015934">
    <property type="term" value="C:large ribosomal subunit"/>
    <property type="evidence" value="ECO:0007669"/>
    <property type="project" value="InterPro"/>
</dbReference>
<comment type="function">
    <text evidence="5">One of the primary rRNA binding proteins. Required for association of the 30S and 50S subunits to form the 70S ribosome, for tRNA binding and peptide bond formation. It has been suggested to have peptidyltransferase activity; this is somewhat controversial. Makes several contacts with the 16S rRNA in the 70S ribosome.</text>
</comment>
<feature type="region of interest" description="Disordered" evidence="6">
    <location>
        <begin position="1"/>
        <end position="21"/>
    </location>
</feature>
<reference evidence="9 10" key="1">
    <citation type="journal article" date="2016" name="Nat. Commun.">
        <title>Thousands of microbial genomes shed light on interconnected biogeochemical processes in an aquifer system.</title>
        <authorList>
            <person name="Anantharaman K."/>
            <person name="Brown C.T."/>
            <person name="Hug L.A."/>
            <person name="Sharon I."/>
            <person name="Castelle C.J."/>
            <person name="Probst A.J."/>
            <person name="Thomas B.C."/>
            <person name="Singh A."/>
            <person name="Wilkins M.J."/>
            <person name="Karaoz U."/>
            <person name="Brodie E.L."/>
            <person name="Williams K.H."/>
            <person name="Hubbard S.S."/>
            <person name="Banfield J.F."/>
        </authorList>
    </citation>
    <scope>NUCLEOTIDE SEQUENCE [LARGE SCALE GENOMIC DNA]</scope>
</reference>
<dbReference type="AlphaFoldDB" id="A0A1G2F4K0"/>
<keyword evidence="3 5" id="KW-0687">Ribonucleoprotein</keyword>
<keyword evidence="5" id="KW-0699">rRNA-binding</keyword>
<dbReference type="Gene3D" id="4.10.950.10">
    <property type="entry name" value="Ribosomal protein L2, domain 3"/>
    <property type="match status" value="1"/>
</dbReference>
<dbReference type="SUPFAM" id="SSF50104">
    <property type="entry name" value="Translation proteins SH3-like domain"/>
    <property type="match status" value="1"/>
</dbReference>
<dbReference type="PROSITE" id="PS00467">
    <property type="entry name" value="RIBOSOMAL_L2"/>
    <property type="match status" value="1"/>
</dbReference>
<accession>A0A1G2F4K0</accession>
<dbReference type="EMBL" id="MHMT01000011">
    <property type="protein sequence ID" value="OGZ32913.1"/>
    <property type="molecule type" value="Genomic_DNA"/>
</dbReference>
<dbReference type="SUPFAM" id="SSF50249">
    <property type="entry name" value="Nucleic acid-binding proteins"/>
    <property type="match status" value="1"/>
</dbReference>
<dbReference type="GO" id="GO:0002181">
    <property type="term" value="P:cytoplasmic translation"/>
    <property type="evidence" value="ECO:0007669"/>
    <property type="project" value="TreeGrafter"/>
</dbReference>
<dbReference type="SMART" id="SM01382">
    <property type="entry name" value="Ribosomal_L2_C"/>
    <property type="match status" value="1"/>
</dbReference>
<dbReference type="InterPro" id="IPR005880">
    <property type="entry name" value="Ribosomal_uL2_bac/org-type"/>
</dbReference>
<dbReference type="PIRSF" id="PIRSF002158">
    <property type="entry name" value="Ribosomal_L2"/>
    <property type="match status" value="1"/>
</dbReference>
<evidence type="ECO:0000313" key="9">
    <source>
        <dbReference type="EMBL" id="OGZ32913.1"/>
    </source>
</evidence>
<feature type="domain" description="Large ribosomal subunit protein uL2 C-terminal" evidence="7">
    <location>
        <begin position="122"/>
        <end position="252"/>
    </location>
</feature>
<evidence type="ECO:0000256" key="5">
    <source>
        <dbReference type="HAMAP-Rule" id="MF_01320"/>
    </source>
</evidence>
<evidence type="ECO:0000313" key="10">
    <source>
        <dbReference type="Proteomes" id="UP000177810"/>
    </source>
</evidence>
<dbReference type="InterPro" id="IPR022669">
    <property type="entry name" value="Ribosomal_uL2_C"/>
</dbReference>
<protein>
    <recommendedName>
        <fullName evidence="4 5">Large ribosomal subunit protein uL2</fullName>
    </recommendedName>
</protein>